<name>A0A1I8HF92_9PLAT</name>
<evidence type="ECO:0000256" key="1">
    <source>
        <dbReference type="SAM" id="MobiDB-lite"/>
    </source>
</evidence>
<keyword evidence="2" id="KW-1185">Reference proteome</keyword>
<dbReference type="AlphaFoldDB" id="A0A1I8HF92"/>
<dbReference type="WBParaSite" id="maker-uti_cns_0005692-snap-gene-0.2-mRNA-1">
    <property type="protein sequence ID" value="maker-uti_cns_0005692-snap-gene-0.2-mRNA-1"/>
    <property type="gene ID" value="maker-uti_cns_0005692-snap-gene-0.2"/>
</dbReference>
<sequence>METFKHAKPAAGFPGRRAHGAGAADYGSSRDRPGGSGPRGAAPAARAKPAGAQPAEAAQPAQHAEVFGEEVQILPHQAGNYYSNRAHFCFSNLLRAGVHHEEDYRSLI</sequence>
<reference evidence="3 4" key="1">
    <citation type="submission" date="2016-11" db="UniProtKB">
        <authorList>
            <consortium name="WormBaseParasite"/>
        </authorList>
    </citation>
    <scope>IDENTIFICATION</scope>
</reference>
<dbReference type="WBParaSite" id="maker-uti_cns_0002085-snap-gene-0.4-mRNA-1">
    <property type="protein sequence ID" value="maker-uti_cns_0002085-snap-gene-0.4-mRNA-1"/>
    <property type="gene ID" value="maker-uti_cns_0002085-snap-gene-0.4"/>
</dbReference>
<feature type="compositionally biased region" description="Low complexity" evidence="1">
    <location>
        <begin position="39"/>
        <end position="63"/>
    </location>
</feature>
<accession>A0A1I8HF92</accession>
<dbReference type="WBParaSite" id="maker-uti_cns_0014699-snap-gene-0.3-mRNA-1">
    <property type="protein sequence ID" value="maker-uti_cns_0014699-snap-gene-0.3-mRNA-1"/>
    <property type="gene ID" value="maker-uti_cns_0014699-snap-gene-0.3"/>
</dbReference>
<evidence type="ECO:0000313" key="2">
    <source>
        <dbReference type="Proteomes" id="UP000095280"/>
    </source>
</evidence>
<organism evidence="2 4">
    <name type="scientific">Macrostomum lignano</name>
    <dbReference type="NCBI Taxonomy" id="282301"/>
    <lineage>
        <taxon>Eukaryota</taxon>
        <taxon>Metazoa</taxon>
        <taxon>Spiralia</taxon>
        <taxon>Lophotrochozoa</taxon>
        <taxon>Platyhelminthes</taxon>
        <taxon>Rhabditophora</taxon>
        <taxon>Macrostomorpha</taxon>
        <taxon>Macrostomida</taxon>
        <taxon>Macrostomidae</taxon>
        <taxon>Macrostomum</taxon>
    </lineage>
</organism>
<evidence type="ECO:0000313" key="3">
    <source>
        <dbReference type="WBParaSite" id="maker-uti_cns_0002085-snap-gene-0.4-mRNA-1"/>
    </source>
</evidence>
<dbReference type="Proteomes" id="UP000095280">
    <property type="component" value="Unplaced"/>
</dbReference>
<feature type="region of interest" description="Disordered" evidence="1">
    <location>
        <begin position="1"/>
        <end position="63"/>
    </location>
</feature>
<proteinExistence type="predicted"/>
<protein>
    <submittedName>
        <fullName evidence="3 4">Uncharacterized protein</fullName>
    </submittedName>
</protein>
<evidence type="ECO:0000313" key="4">
    <source>
        <dbReference type="WBParaSite" id="maker-uti_cns_0005692-snap-gene-0.2-mRNA-1"/>
    </source>
</evidence>